<comment type="similarity">
    <text evidence="1 3">Belongs to the bacterial ribosomal protein bS6 family.</text>
</comment>
<dbReference type="PANTHER" id="PTHR21011:SF1">
    <property type="entry name" value="SMALL RIBOSOMAL SUBUNIT PROTEIN BS6M"/>
    <property type="match status" value="1"/>
</dbReference>
<dbReference type="NCBIfam" id="TIGR00166">
    <property type="entry name" value="S6"/>
    <property type="match status" value="1"/>
</dbReference>
<dbReference type="SUPFAM" id="SSF54995">
    <property type="entry name" value="Ribosomal protein S6"/>
    <property type="match status" value="1"/>
</dbReference>
<comment type="function">
    <text evidence="3">Binds together with bS18 to 16S ribosomal RNA.</text>
</comment>
<dbReference type="GO" id="GO:0003735">
    <property type="term" value="F:structural constituent of ribosome"/>
    <property type="evidence" value="ECO:0007669"/>
    <property type="project" value="InterPro"/>
</dbReference>
<keyword evidence="3" id="KW-0699">rRNA-binding</keyword>
<evidence type="ECO:0000313" key="5">
    <source>
        <dbReference type="Proteomes" id="UP000177682"/>
    </source>
</evidence>
<dbReference type="Proteomes" id="UP000177682">
    <property type="component" value="Unassembled WGS sequence"/>
</dbReference>
<dbReference type="PANTHER" id="PTHR21011">
    <property type="entry name" value="MITOCHONDRIAL 28S RIBOSOMAL PROTEIN S6"/>
    <property type="match status" value="1"/>
</dbReference>
<dbReference type="InterPro" id="IPR035980">
    <property type="entry name" value="Ribosomal_bS6_sf"/>
</dbReference>
<name>A0A1F5PK43_9BACT</name>
<keyword evidence="3" id="KW-0694">RNA-binding</keyword>
<keyword evidence="3" id="KW-0687">Ribonucleoprotein</keyword>
<proteinExistence type="inferred from homology"/>
<dbReference type="EMBL" id="MFEY01000007">
    <property type="protein sequence ID" value="OGE90237.1"/>
    <property type="molecule type" value="Genomic_DNA"/>
</dbReference>
<dbReference type="GO" id="GO:0005737">
    <property type="term" value="C:cytoplasm"/>
    <property type="evidence" value="ECO:0007669"/>
    <property type="project" value="UniProtKB-ARBA"/>
</dbReference>
<organism evidence="4 5">
    <name type="scientific">Candidatus Doudnabacteria bacterium RIFCSPHIGHO2_12_FULL_48_16</name>
    <dbReference type="NCBI Taxonomy" id="1817838"/>
    <lineage>
        <taxon>Bacteria</taxon>
        <taxon>Candidatus Doudnaibacteriota</taxon>
    </lineage>
</organism>
<dbReference type="GO" id="GO:0070181">
    <property type="term" value="F:small ribosomal subunit rRNA binding"/>
    <property type="evidence" value="ECO:0007669"/>
    <property type="project" value="TreeGrafter"/>
</dbReference>
<sequence length="150" mass="16938">MPKYELMYILSSAVSDNDVPAVASEVDKFITDNGGAVLTSEMLGKKKLAYPIKKTRNGFYVLETFNLDGAKLQALDNKLRSLETIIRYLVINLEEQELRAVKDKAVQEKMRASRKPQMVKTEGAPKEVKLTETELENKIEQALESEDLTK</sequence>
<dbReference type="CDD" id="cd00473">
    <property type="entry name" value="bS6"/>
    <property type="match status" value="1"/>
</dbReference>
<dbReference type="HAMAP" id="MF_00360">
    <property type="entry name" value="Ribosomal_bS6"/>
    <property type="match status" value="1"/>
</dbReference>
<dbReference type="AlphaFoldDB" id="A0A1F5PK43"/>
<dbReference type="GO" id="GO:0006412">
    <property type="term" value="P:translation"/>
    <property type="evidence" value="ECO:0007669"/>
    <property type="project" value="UniProtKB-UniRule"/>
</dbReference>
<dbReference type="GO" id="GO:1990904">
    <property type="term" value="C:ribonucleoprotein complex"/>
    <property type="evidence" value="ECO:0007669"/>
    <property type="project" value="UniProtKB-KW"/>
</dbReference>
<comment type="caution">
    <text evidence="4">The sequence shown here is derived from an EMBL/GenBank/DDBJ whole genome shotgun (WGS) entry which is preliminary data.</text>
</comment>
<dbReference type="Gene3D" id="3.30.70.60">
    <property type="match status" value="1"/>
</dbReference>
<dbReference type="GO" id="GO:0005840">
    <property type="term" value="C:ribosome"/>
    <property type="evidence" value="ECO:0007669"/>
    <property type="project" value="UniProtKB-KW"/>
</dbReference>
<dbReference type="InterPro" id="IPR014717">
    <property type="entry name" value="Transl_elong_EF1B/ribsomal_bS6"/>
</dbReference>
<evidence type="ECO:0000256" key="1">
    <source>
        <dbReference type="ARBA" id="ARBA00009512"/>
    </source>
</evidence>
<gene>
    <name evidence="3" type="primary">rpsF</name>
    <name evidence="4" type="ORF">A3E29_04020</name>
</gene>
<keyword evidence="3 4" id="KW-0689">Ribosomal protein</keyword>
<evidence type="ECO:0000313" key="4">
    <source>
        <dbReference type="EMBL" id="OGE90237.1"/>
    </source>
</evidence>
<reference evidence="4 5" key="1">
    <citation type="journal article" date="2016" name="Nat. Commun.">
        <title>Thousands of microbial genomes shed light on interconnected biogeochemical processes in an aquifer system.</title>
        <authorList>
            <person name="Anantharaman K."/>
            <person name="Brown C.T."/>
            <person name="Hug L.A."/>
            <person name="Sharon I."/>
            <person name="Castelle C.J."/>
            <person name="Probst A.J."/>
            <person name="Thomas B.C."/>
            <person name="Singh A."/>
            <person name="Wilkins M.J."/>
            <person name="Karaoz U."/>
            <person name="Brodie E.L."/>
            <person name="Williams K.H."/>
            <person name="Hubbard S.S."/>
            <person name="Banfield J.F."/>
        </authorList>
    </citation>
    <scope>NUCLEOTIDE SEQUENCE [LARGE SCALE GENOMIC DNA]</scope>
</reference>
<accession>A0A1F5PK43</accession>
<evidence type="ECO:0000256" key="3">
    <source>
        <dbReference type="HAMAP-Rule" id="MF_00360"/>
    </source>
</evidence>
<protein>
    <recommendedName>
        <fullName evidence="2 3">Small ribosomal subunit protein bS6</fullName>
    </recommendedName>
</protein>
<evidence type="ECO:0000256" key="2">
    <source>
        <dbReference type="ARBA" id="ARBA00035294"/>
    </source>
</evidence>
<dbReference type="Pfam" id="PF01250">
    <property type="entry name" value="Ribosomal_S6"/>
    <property type="match status" value="1"/>
</dbReference>
<dbReference type="InterPro" id="IPR000529">
    <property type="entry name" value="Ribosomal_bS6"/>
</dbReference>
<dbReference type="InterPro" id="IPR020814">
    <property type="entry name" value="Ribosomal_S6_plastid/chlpt"/>
</dbReference>